<name>A0AAU4K1A6_9NOCA</name>
<dbReference type="KEGG" id="whr:OG579_19640"/>
<keyword evidence="2" id="KW-0436">Ligase</keyword>
<dbReference type="InterPro" id="IPR020845">
    <property type="entry name" value="AMP-binding_CS"/>
</dbReference>
<organism evidence="6 7">
    <name type="scientific">Williamsia herbipolensis</name>
    <dbReference type="NCBI Taxonomy" id="1603258"/>
    <lineage>
        <taxon>Bacteria</taxon>
        <taxon>Bacillati</taxon>
        <taxon>Actinomycetota</taxon>
        <taxon>Actinomycetes</taxon>
        <taxon>Mycobacteriales</taxon>
        <taxon>Nocardiaceae</taxon>
        <taxon>Williamsia</taxon>
    </lineage>
</organism>
<dbReference type="GO" id="GO:0006631">
    <property type="term" value="P:fatty acid metabolic process"/>
    <property type="evidence" value="ECO:0007669"/>
    <property type="project" value="TreeGrafter"/>
</dbReference>
<reference evidence="6 7" key="1">
    <citation type="submission" date="2022-10" db="EMBL/GenBank/DDBJ databases">
        <title>The complete genomes of actinobacterial strains from the NBC collection.</title>
        <authorList>
            <person name="Joergensen T.S."/>
            <person name="Alvarez Arevalo M."/>
            <person name="Sterndorff E.B."/>
            <person name="Faurdal D."/>
            <person name="Vuksanovic O."/>
            <person name="Mourched A.-S."/>
            <person name="Charusanti P."/>
            <person name="Shaw S."/>
            <person name="Blin K."/>
            <person name="Weber T."/>
        </authorList>
    </citation>
    <scope>NUCLEOTIDE SEQUENCE [LARGE SCALE GENOMIC DNA]</scope>
    <source>
        <strain evidence="6 7">NBC_00319</strain>
    </source>
</reference>
<dbReference type="EMBL" id="CP108021">
    <property type="protein sequence ID" value="WUM19878.1"/>
    <property type="molecule type" value="Genomic_DNA"/>
</dbReference>
<dbReference type="SUPFAM" id="SSF56801">
    <property type="entry name" value="Acetyl-CoA synthetase-like"/>
    <property type="match status" value="1"/>
</dbReference>
<dbReference type="AlphaFoldDB" id="A0AAU4K1A6"/>
<dbReference type="InterPro" id="IPR042099">
    <property type="entry name" value="ANL_N_sf"/>
</dbReference>
<dbReference type="FunFam" id="3.30.300.30:FF:000008">
    <property type="entry name" value="2,3-dihydroxybenzoate-AMP ligase"/>
    <property type="match status" value="1"/>
</dbReference>
<dbReference type="Gene3D" id="3.40.50.12780">
    <property type="entry name" value="N-terminal domain of ligase-like"/>
    <property type="match status" value="1"/>
</dbReference>
<dbReference type="FunFam" id="3.40.50.12780:FF:000003">
    <property type="entry name" value="Long-chain-fatty-acid--CoA ligase FadD"/>
    <property type="match status" value="1"/>
</dbReference>
<sequence>MTESSAPSAPEPSYARGEARPPLLETTIPATLAATVARVPDNDALIDCAADRRWTYREFAETVHALAAGLYAQGLRPADRLGLWSPNRWEWVVTQYACAEIGVILVNLNPAYRQREIEYALVQSGASTVIAAPSFKDSDYRAMLATARASCPELREVVVMGDPEWDELLAPPTPEVSAAVAEVTAGLSADDPINIQYTSGTTGFPKGATLSHRNIGNNGYLVGELCGYTADDRIAIPVPFYHCFGMVMGNLAATSHGAAMVIPAPAFDPAATLRAVEQHRCTSLYGVPTMFIAELALLDSPDADDHDLSSLRTGIMAGSPCPEHVMRQVVTRMNMDEVSICYGMTETSPVSTQTRTDDSLDRRVGTVGRVGPHLQIKIVDGDDAIVDRGVAGEFCTRGYSVMSGYWNEPAKTAEVLGDDGWMHTGDIAVMDADGYVQITGRIKDMVIRGGENIYPREIEEFLYTHPDILDAQVIGVPDERYGEEIMAWVRLRDGAPAMTAESLRDFASGVIAKHKIPRYVHVVDEFPMTVTGKVRKVVMREQAAQMLGVSAR</sequence>
<dbReference type="InterPro" id="IPR045851">
    <property type="entry name" value="AMP-bd_C_sf"/>
</dbReference>
<dbReference type="PANTHER" id="PTHR43201:SF5">
    <property type="entry name" value="MEDIUM-CHAIN ACYL-COA LIGASE ACSF2, MITOCHONDRIAL"/>
    <property type="match status" value="1"/>
</dbReference>
<protein>
    <submittedName>
        <fullName evidence="6">AMP-binding protein</fullName>
    </submittedName>
</protein>
<feature type="region of interest" description="Disordered" evidence="3">
    <location>
        <begin position="1"/>
        <end position="20"/>
    </location>
</feature>
<evidence type="ECO:0000256" key="1">
    <source>
        <dbReference type="ARBA" id="ARBA00006432"/>
    </source>
</evidence>
<dbReference type="CDD" id="cd05917">
    <property type="entry name" value="FACL_like_2"/>
    <property type="match status" value="1"/>
</dbReference>
<keyword evidence="7" id="KW-1185">Reference proteome</keyword>
<evidence type="ECO:0000259" key="4">
    <source>
        <dbReference type="Pfam" id="PF00501"/>
    </source>
</evidence>
<accession>A0AAU4K1A6</accession>
<evidence type="ECO:0000256" key="3">
    <source>
        <dbReference type="SAM" id="MobiDB-lite"/>
    </source>
</evidence>
<dbReference type="PANTHER" id="PTHR43201">
    <property type="entry name" value="ACYL-COA SYNTHETASE"/>
    <property type="match status" value="1"/>
</dbReference>
<dbReference type="InterPro" id="IPR000873">
    <property type="entry name" value="AMP-dep_synth/lig_dom"/>
</dbReference>
<feature type="compositionally biased region" description="Low complexity" evidence="3">
    <location>
        <begin position="1"/>
        <end position="13"/>
    </location>
</feature>
<dbReference type="Pfam" id="PF00501">
    <property type="entry name" value="AMP-binding"/>
    <property type="match status" value="1"/>
</dbReference>
<dbReference type="Gene3D" id="3.30.300.30">
    <property type="match status" value="1"/>
</dbReference>
<dbReference type="InterPro" id="IPR025110">
    <property type="entry name" value="AMP-bd_C"/>
</dbReference>
<dbReference type="GO" id="GO:0031956">
    <property type="term" value="F:medium-chain fatty acid-CoA ligase activity"/>
    <property type="evidence" value="ECO:0007669"/>
    <property type="project" value="TreeGrafter"/>
</dbReference>
<feature type="domain" description="AMP-binding enzyme C-terminal" evidence="5">
    <location>
        <begin position="457"/>
        <end position="533"/>
    </location>
</feature>
<comment type="similarity">
    <text evidence="1">Belongs to the ATP-dependent AMP-binding enzyme family.</text>
</comment>
<gene>
    <name evidence="6" type="ORF">OG579_19640</name>
</gene>
<feature type="domain" description="AMP-dependent synthetase/ligase" evidence="4">
    <location>
        <begin position="34"/>
        <end position="406"/>
    </location>
</feature>
<evidence type="ECO:0000313" key="6">
    <source>
        <dbReference type="EMBL" id="WUM19878.1"/>
    </source>
</evidence>
<dbReference type="Proteomes" id="UP001432128">
    <property type="component" value="Chromosome"/>
</dbReference>
<dbReference type="RefSeq" id="WP_328857318.1">
    <property type="nucleotide sequence ID" value="NZ_CP108021.1"/>
</dbReference>
<evidence type="ECO:0000313" key="7">
    <source>
        <dbReference type="Proteomes" id="UP001432128"/>
    </source>
</evidence>
<proteinExistence type="inferred from homology"/>
<evidence type="ECO:0000259" key="5">
    <source>
        <dbReference type="Pfam" id="PF13193"/>
    </source>
</evidence>
<evidence type="ECO:0000256" key="2">
    <source>
        <dbReference type="ARBA" id="ARBA00022598"/>
    </source>
</evidence>
<dbReference type="Pfam" id="PF13193">
    <property type="entry name" value="AMP-binding_C"/>
    <property type="match status" value="1"/>
</dbReference>
<dbReference type="PROSITE" id="PS00455">
    <property type="entry name" value="AMP_BINDING"/>
    <property type="match status" value="1"/>
</dbReference>